<dbReference type="Proteomes" id="UP000037505">
    <property type="component" value="Unassembled WGS sequence"/>
</dbReference>
<keyword evidence="3 6" id="KW-1133">Transmembrane helix</keyword>
<evidence type="ECO:0000256" key="6">
    <source>
        <dbReference type="SAM" id="Phobius"/>
    </source>
</evidence>
<dbReference type="InterPro" id="IPR036259">
    <property type="entry name" value="MFS_trans_sf"/>
</dbReference>
<evidence type="ECO:0000256" key="5">
    <source>
        <dbReference type="SAM" id="MobiDB-lite"/>
    </source>
</evidence>
<sequence length="616" mass="67440">MEQETISQSQPSRAPDTISNSNKHTDDQITEVLPEKHDVETGSTADSAQAGVQRAAILRKTWSKKGMIITFMGIFLYTLATHFGDYSSQVYIPYTTSSFKSHSSMSAARVASNIASITAYPIIAKLGDVFGRGEMFTFSILITTLCYVIYAACNNISQYAVAAVFHSVGSTGFGLTQQVFIADVTNLINRALWSTLPDSISTIPTLYLGTTIGQSVLDHSTWRWGWGMWAIALPVCGLPLLCSVFYHQRQAMKNGLGKKRLATQLGLHASQPWWKQAYELLWVQLDLPGALLLLAGLCLTLIPISLTGANRSDRWQSATFIALLVVGIVLLVLFALWDIFVAKKPFIPYRMVRSKTVAAACLLGALDFLHYSMFTVFYSSYLQVVGGYSAGHATRIDNALRVSFQVSGIFAGFFMKYSKRSQIWVLIGAPMCVLGMGILLYLIDMGEGRMGNEASFVTAKALIGIGRGFYQTASQVSAQAVVTKQEISVVTAVFFASMGVGGAIGTSISGAIWRNNLPTKLRTYLPDELKPQATAIFQSIVTAKKYAKGTPAREAIDRSYRETQRLLAIGGLCAVSPMLIVMFFLKNVHLDQRDNVVGEEQEMPDKVQGESRNQAS</sequence>
<protein>
    <submittedName>
        <fullName evidence="7">Siderophore iron transporter mirA</fullName>
    </submittedName>
</protein>
<feature type="transmembrane region" description="Helical" evidence="6">
    <location>
        <begin position="357"/>
        <end position="378"/>
    </location>
</feature>
<dbReference type="GO" id="GO:0015343">
    <property type="term" value="F:siderophore-iron transmembrane transporter activity"/>
    <property type="evidence" value="ECO:0007669"/>
    <property type="project" value="TreeGrafter"/>
</dbReference>
<evidence type="ECO:0000256" key="2">
    <source>
        <dbReference type="ARBA" id="ARBA00022692"/>
    </source>
</evidence>
<feature type="transmembrane region" description="Helical" evidence="6">
    <location>
        <begin position="66"/>
        <end position="84"/>
    </location>
</feature>
<dbReference type="Gene3D" id="1.20.1250.20">
    <property type="entry name" value="MFS general substrate transporter like domains"/>
    <property type="match status" value="2"/>
</dbReference>
<reference evidence="7 8" key="1">
    <citation type="submission" date="2014-06" db="EMBL/GenBank/DDBJ databases">
        <title>The Genome of the Aflatoxigenic Filamentous Fungus Aspergillus nomius.</title>
        <authorList>
            <person name="Moore M.G."/>
            <person name="Shannon B.M."/>
            <person name="Brian M.M."/>
        </authorList>
    </citation>
    <scope>NUCLEOTIDE SEQUENCE [LARGE SCALE GENOMIC DNA]</scope>
    <source>
        <strain evidence="7 8">NRRL 13137</strain>
    </source>
</reference>
<feature type="region of interest" description="Disordered" evidence="5">
    <location>
        <begin position="1"/>
        <end position="28"/>
    </location>
</feature>
<accession>A0A0L1JH02</accession>
<dbReference type="AlphaFoldDB" id="A0A0L1JH02"/>
<proteinExistence type="predicted"/>
<dbReference type="PANTHER" id="PTHR23501:SF87">
    <property type="entry name" value="SIDEROPHORE IRON TRANSPORTER 2"/>
    <property type="match status" value="1"/>
</dbReference>
<dbReference type="OrthoDB" id="2241241at2759"/>
<dbReference type="GO" id="GO:0005886">
    <property type="term" value="C:plasma membrane"/>
    <property type="evidence" value="ECO:0007669"/>
    <property type="project" value="TreeGrafter"/>
</dbReference>
<comment type="caution">
    <text evidence="7">The sequence shown here is derived from an EMBL/GenBank/DDBJ whole genome shotgun (WGS) entry which is preliminary data.</text>
</comment>
<feature type="transmembrane region" description="Helical" evidence="6">
    <location>
        <begin position="398"/>
        <end position="416"/>
    </location>
</feature>
<keyword evidence="4 6" id="KW-0472">Membrane</keyword>
<feature type="transmembrane region" description="Helical" evidence="6">
    <location>
        <begin position="566"/>
        <end position="585"/>
    </location>
</feature>
<name>A0A0L1JH02_ASPN3</name>
<dbReference type="PANTHER" id="PTHR23501">
    <property type="entry name" value="MAJOR FACILITATOR SUPERFAMILY"/>
    <property type="match status" value="1"/>
</dbReference>
<feature type="transmembrane region" description="Helical" evidence="6">
    <location>
        <begin position="226"/>
        <end position="246"/>
    </location>
</feature>
<organism evidence="7 8">
    <name type="scientific">Aspergillus nomiae NRRL (strain ATCC 15546 / NRRL 13137 / CBS 260.88 / M93)</name>
    <dbReference type="NCBI Taxonomy" id="1509407"/>
    <lineage>
        <taxon>Eukaryota</taxon>
        <taxon>Fungi</taxon>
        <taxon>Dikarya</taxon>
        <taxon>Ascomycota</taxon>
        <taxon>Pezizomycotina</taxon>
        <taxon>Eurotiomycetes</taxon>
        <taxon>Eurotiomycetidae</taxon>
        <taxon>Eurotiales</taxon>
        <taxon>Aspergillaceae</taxon>
        <taxon>Aspergillus</taxon>
        <taxon>Aspergillus subgen. Circumdati</taxon>
    </lineage>
</organism>
<evidence type="ECO:0000256" key="4">
    <source>
        <dbReference type="ARBA" id="ARBA00023136"/>
    </source>
</evidence>
<keyword evidence="2 6" id="KW-0812">Transmembrane</keyword>
<keyword evidence="8" id="KW-1185">Reference proteome</keyword>
<dbReference type="EMBL" id="JNOM01000010">
    <property type="protein sequence ID" value="KNG90678.1"/>
    <property type="molecule type" value="Genomic_DNA"/>
</dbReference>
<dbReference type="RefSeq" id="XP_015411601.1">
    <property type="nucleotide sequence ID" value="XM_015546374.1"/>
</dbReference>
<evidence type="ECO:0000256" key="3">
    <source>
        <dbReference type="ARBA" id="ARBA00022989"/>
    </source>
</evidence>
<dbReference type="SUPFAM" id="SSF103473">
    <property type="entry name" value="MFS general substrate transporter"/>
    <property type="match status" value="1"/>
</dbReference>
<feature type="transmembrane region" description="Helical" evidence="6">
    <location>
        <begin position="135"/>
        <end position="152"/>
    </location>
</feature>
<feature type="transmembrane region" description="Helical" evidence="6">
    <location>
        <begin position="285"/>
        <end position="306"/>
    </location>
</feature>
<dbReference type="GeneID" id="26802921"/>
<feature type="transmembrane region" description="Helical" evidence="6">
    <location>
        <begin position="487"/>
        <end position="513"/>
    </location>
</feature>
<comment type="subcellular location">
    <subcellularLocation>
        <location evidence="1">Membrane</location>
        <topology evidence="1">Multi-pass membrane protein</topology>
    </subcellularLocation>
</comment>
<feature type="compositionally biased region" description="Polar residues" evidence="5">
    <location>
        <begin position="1"/>
        <end position="22"/>
    </location>
</feature>
<evidence type="ECO:0000313" key="8">
    <source>
        <dbReference type="Proteomes" id="UP000037505"/>
    </source>
</evidence>
<feature type="transmembrane region" description="Helical" evidence="6">
    <location>
        <begin position="423"/>
        <end position="443"/>
    </location>
</feature>
<evidence type="ECO:0000256" key="1">
    <source>
        <dbReference type="ARBA" id="ARBA00004141"/>
    </source>
</evidence>
<dbReference type="Pfam" id="PF07690">
    <property type="entry name" value="MFS_1"/>
    <property type="match status" value="1"/>
</dbReference>
<dbReference type="InterPro" id="IPR011701">
    <property type="entry name" value="MFS"/>
</dbReference>
<gene>
    <name evidence="7" type="ORF">ANOM_001117</name>
</gene>
<evidence type="ECO:0000313" key="7">
    <source>
        <dbReference type="EMBL" id="KNG90678.1"/>
    </source>
</evidence>
<feature type="transmembrane region" description="Helical" evidence="6">
    <location>
        <begin position="318"/>
        <end position="337"/>
    </location>
</feature>